<name>A0ABN1VXP3_9ACTN</name>
<accession>A0ABN1VXP3</accession>
<feature type="signal peptide" evidence="2">
    <location>
        <begin position="1"/>
        <end position="24"/>
    </location>
</feature>
<feature type="chain" id="PRO_5045783986" evidence="2">
    <location>
        <begin position="25"/>
        <end position="112"/>
    </location>
</feature>
<gene>
    <name evidence="3" type="ORF">GCM10009665_16480</name>
</gene>
<evidence type="ECO:0000313" key="4">
    <source>
        <dbReference type="Proteomes" id="UP001500037"/>
    </source>
</evidence>
<keyword evidence="4" id="KW-1185">Reference proteome</keyword>
<dbReference type="PROSITE" id="PS51257">
    <property type="entry name" value="PROKAR_LIPOPROTEIN"/>
    <property type="match status" value="1"/>
</dbReference>
<dbReference type="RefSeq" id="WP_344440584.1">
    <property type="nucleotide sequence ID" value="NZ_BAAALF010000018.1"/>
</dbReference>
<evidence type="ECO:0000256" key="1">
    <source>
        <dbReference type="SAM" id="MobiDB-lite"/>
    </source>
</evidence>
<reference evidence="3 4" key="1">
    <citation type="journal article" date="2019" name="Int. J. Syst. Evol. Microbiol.">
        <title>The Global Catalogue of Microorganisms (GCM) 10K type strain sequencing project: providing services to taxonomists for standard genome sequencing and annotation.</title>
        <authorList>
            <consortium name="The Broad Institute Genomics Platform"/>
            <consortium name="The Broad Institute Genome Sequencing Center for Infectious Disease"/>
            <person name="Wu L."/>
            <person name="Ma J."/>
        </authorList>
    </citation>
    <scope>NUCLEOTIDE SEQUENCE [LARGE SCALE GENOMIC DNA]</scope>
    <source>
        <strain evidence="3 4">JCM 13004</strain>
    </source>
</reference>
<proteinExistence type="predicted"/>
<dbReference type="EMBL" id="BAAALF010000018">
    <property type="protein sequence ID" value="GAA1226644.1"/>
    <property type="molecule type" value="Genomic_DNA"/>
</dbReference>
<sequence length="112" mass="12190">MPIARHYRTLLVALALASLTTACGGSDDNGRFDAQSATPSPTCQQHQSRQPGTQYTGKEKSDPTSVLEMMRYYTANGIKPYCDGKPATATDQQWTQLYLALGGDPTHIPRLS</sequence>
<evidence type="ECO:0000256" key="2">
    <source>
        <dbReference type="SAM" id="SignalP"/>
    </source>
</evidence>
<feature type="region of interest" description="Disordered" evidence="1">
    <location>
        <begin position="27"/>
        <end position="63"/>
    </location>
</feature>
<organism evidence="3 4">
    <name type="scientific">Kitasatospora nipponensis</name>
    <dbReference type="NCBI Taxonomy" id="258049"/>
    <lineage>
        <taxon>Bacteria</taxon>
        <taxon>Bacillati</taxon>
        <taxon>Actinomycetota</taxon>
        <taxon>Actinomycetes</taxon>
        <taxon>Kitasatosporales</taxon>
        <taxon>Streptomycetaceae</taxon>
        <taxon>Kitasatospora</taxon>
    </lineage>
</organism>
<evidence type="ECO:0000313" key="3">
    <source>
        <dbReference type="EMBL" id="GAA1226644.1"/>
    </source>
</evidence>
<comment type="caution">
    <text evidence="3">The sequence shown here is derived from an EMBL/GenBank/DDBJ whole genome shotgun (WGS) entry which is preliminary data.</text>
</comment>
<feature type="compositionally biased region" description="Polar residues" evidence="1">
    <location>
        <begin position="35"/>
        <end position="56"/>
    </location>
</feature>
<keyword evidence="2" id="KW-0732">Signal</keyword>
<dbReference type="Proteomes" id="UP001500037">
    <property type="component" value="Unassembled WGS sequence"/>
</dbReference>
<protein>
    <submittedName>
        <fullName evidence="3">Uncharacterized protein</fullName>
    </submittedName>
</protein>